<keyword evidence="4 5" id="KW-0694">RNA-binding</keyword>
<dbReference type="PANTHER" id="PTHR38101:SF1">
    <property type="entry name" value="UPF0307 PROTEIN YJGA"/>
    <property type="match status" value="1"/>
</dbReference>
<accession>A0A2A2AVJ4</accession>
<dbReference type="InterPro" id="IPR006839">
    <property type="entry name" value="DarP"/>
</dbReference>
<dbReference type="Proteomes" id="UP000218644">
    <property type="component" value="Unassembled WGS sequence"/>
</dbReference>
<evidence type="ECO:0000256" key="3">
    <source>
        <dbReference type="ARBA" id="ARBA00022730"/>
    </source>
</evidence>
<evidence type="ECO:0000256" key="1">
    <source>
        <dbReference type="ARBA" id="ARBA00022490"/>
    </source>
</evidence>
<proteinExistence type="inferred from homology"/>
<dbReference type="GO" id="GO:0043022">
    <property type="term" value="F:ribosome binding"/>
    <property type="evidence" value="ECO:0007669"/>
    <property type="project" value="UniProtKB-UniRule"/>
</dbReference>
<keyword evidence="2 5" id="KW-0690">Ribosome biogenesis</keyword>
<comment type="subcellular location">
    <subcellularLocation>
        <location evidence="5">Cytoplasm</location>
    </subcellularLocation>
    <text evidence="5">Associates with late stage pre-50S ribosomal subunits.</text>
</comment>
<gene>
    <name evidence="5" type="primary">darP</name>
    <name evidence="7" type="ORF">CK623_01705</name>
</gene>
<feature type="compositionally biased region" description="Acidic residues" evidence="6">
    <location>
        <begin position="219"/>
        <end position="229"/>
    </location>
</feature>
<dbReference type="PANTHER" id="PTHR38101">
    <property type="entry name" value="UPF0307 PROTEIN YJGA"/>
    <property type="match status" value="1"/>
</dbReference>
<feature type="region of interest" description="Disordered" evidence="6">
    <location>
        <begin position="165"/>
        <end position="187"/>
    </location>
</feature>
<name>A0A2A2AVJ4_9BURK</name>
<feature type="region of interest" description="Disordered" evidence="6">
    <location>
        <begin position="201"/>
        <end position="229"/>
    </location>
</feature>
<dbReference type="SUPFAM" id="SSF158710">
    <property type="entry name" value="PSPTO4464-like"/>
    <property type="match status" value="1"/>
</dbReference>
<dbReference type="GO" id="GO:1902626">
    <property type="term" value="P:assembly of large subunit precursor of preribosome"/>
    <property type="evidence" value="ECO:0007669"/>
    <property type="project" value="UniProtKB-UniRule"/>
</dbReference>
<feature type="compositionally biased region" description="Basic and acidic residues" evidence="6">
    <location>
        <begin position="201"/>
        <end position="218"/>
    </location>
</feature>
<keyword evidence="3 5" id="KW-0699">rRNA-binding</keyword>
<dbReference type="GO" id="GO:0005829">
    <property type="term" value="C:cytosol"/>
    <property type="evidence" value="ECO:0007669"/>
    <property type="project" value="TreeGrafter"/>
</dbReference>
<evidence type="ECO:0000313" key="7">
    <source>
        <dbReference type="EMBL" id="PAT41758.1"/>
    </source>
</evidence>
<dbReference type="Pfam" id="PF04751">
    <property type="entry name" value="DarP"/>
    <property type="match status" value="1"/>
</dbReference>
<protein>
    <recommendedName>
        <fullName evidence="5">Dual-action ribosomal maturation protein DarP</fullName>
    </recommendedName>
    <alternativeName>
        <fullName evidence="5">Large ribosomal subunit assembly factor DarP</fullName>
    </alternativeName>
</protein>
<keyword evidence="1 5" id="KW-0963">Cytoplasm</keyword>
<evidence type="ECO:0000256" key="5">
    <source>
        <dbReference type="HAMAP-Rule" id="MF_00765"/>
    </source>
</evidence>
<dbReference type="NCBIfam" id="NF003593">
    <property type="entry name" value="PRK05255.1-1"/>
    <property type="match status" value="1"/>
</dbReference>
<dbReference type="InterPro" id="IPR023153">
    <property type="entry name" value="DarP_sf"/>
</dbReference>
<dbReference type="AlphaFoldDB" id="A0A2A2AVJ4"/>
<evidence type="ECO:0000256" key="6">
    <source>
        <dbReference type="SAM" id="MobiDB-lite"/>
    </source>
</evidence>
<evidence type="ECO:0000256" key="2">
    <source>
        <dbReference type="ARBA" id="ARBA00022517"/>
    </source>
</evidence>
<comment type="caution">
    <text evidence="7">The sequence shown here is derived from an EMBL/GenBank/DDBJ whole genome shotgun (WGS) entry which is preliminary data.</text>
</comment>
<dbReference type="CDD" id="cd16331">
    <property type="entry name" value="YjgA-like"/>
    <property type="match status" value="1"/>
</dbReference>
<dbReference type="GO" id="GO:0019843">
    <property type="term" value="F:rRNA binding"/>
    <property type="evidence" value="ECO:0007669"/>
    <property type="project" value="UniProtKB-UniRule"/>
</dbReference>
<dbReference type="HAMAP" id="MF_00765">
    <property type="entry name" value="DarP"/>
    <property type="match status" value="1"/>
</dbReference>
<comment type="function">
    <text evidence="5">Member of a network of 50S ribosomal subunit biogenesis factors which assembles along the 30S-50S interface, preventing incorrect 23S rRNA structures from forming. Promotes peptidyl transferase center (PTC) maturation.</text>
</comment>
<comment type="similarity">
    <text evidence="5">Belongs to the DarP family.</text>
</comment>
<evidence type="ECO:0000313" key="8">
    <source>
        <dbReference type="Proteomes" id="UP000218644"/>
    </source>
</evidence>
<dbReference type="RefSeq" id="WP_095556165.1">
    <property type="nucleotide sequence ID" value="NZ_NSJD01000001.1"/>
</dbReference>
<dbReference type="Gene3D" id="1.10.60.30">
    <property type="entry name" value="PSPTO4464-like domains"/>
    <property type="match status" value="2"/>
</dbReference>
<sequence length="229" mass="26016">MQRKSPRGYFVRGHFVAAGSEEDQQFKAELKGREVSKSDKKRESHELQALGEALLGLRSELFARLSLPDALCEALQEARRISDFEGRRRQMQYVGKLMRRLDAAEIDAIRAALDIQKSGSAEEKQALHEAEQWRERLLADDQALTQWLQHYPAGDVQQLRSLIRQARKESPAATAAETSQGKAPRKGKAYRELFQWIDRARRAQAEQAEDQRHYREGEGEGDGDGEGEA</sequence>
<organism evidence="7 8">
    <name type="scientific">Vandammella animalimorsus</name>
    <dbReference type="NCBI Taxonomy" id="2029117"/>
    <lineage>
        <taxon>Bacteria</taxon>
        <taxon>Pseudomonadati</taxon>
        <taxon>Pseudomonadota</taxon>
        <taxon>Betaproteobacteria</taxon>
        <taxon>Burkholderiales</taxon>
        <taxon>Comamonadaceae</taxon>
        <taxon>Vandammella</taxon>
    </lineage>
</organism>
<dbReference type="EMBL" id="NSJD01000001">
    <property type="protein sequence ID" value="PAT41758.1"/>
    <property type="molecule type" value="Genomic_DNA"/>
</dbReference>
<evidence type="ECO:0000256" key="4">
    <source>
        <dbReference type="ARBA" id="ARBA00022884"/>
    </source>
</evidence>
<reference evidence="7 8" key="1">
    <citation type="submission" date="2017-08" db="EMBL/GenBank/DDBJ databases">
        <title>WGS of Clinical strains of the CDC Group NO-1 linked to zoonotic infections in humans.</title>
        <authorList>
            <person name="Bernier A.-M."/>
            <person name="Bernard K."/>
        </authorList>
    </citation>
    <scope>NUCLEOTIDE SEQUENCE [LARGE SCALE GENOMIC DNA]</scope>
    <source>
        <strain evidence="7 8">NML79-0751</strain>
    </source>
</reference>